<comment type="activity regulation">
    <text evidence="14">Allosterically activated by AMP.</text>
</comment>
<keyword evidence="5 14" id="KW-0021">Allosteric enzyme</keyword>
<evidence type="ECO:0000256" key="9">
    <source>
        <dbReference type="ARBA" id="ARBA00022777"/>
    </source>
</evidence>
<evidence type="ECO:0000256" key="12">
    <source>
        <dbReference type="ARBA" id="ARBA00023152"/>
    </source>
</evidence>
<dbReference type="GO" id="GO:0003872">
    <property type="term" value="F:6-phosphofructokinase activity"/>
    <property type="evidence" value="ECO:0007669"/>
    <property type="project" value="UniProtKB-UniRule"/>
</dbReference>
<feature type="binding site" evidence="14">
    <location>
        <begin position="286"/>
        <end position="288"/>
    </location>
    <ligand>
        <name>substrate</name>
    </ligand>
</feature>
<dbReference type="PANTHER" id="PTHR45770">
    <property type="entry name" value="ATP-DEPENDENT 6-PHOSPHOFRUCTOKINASE 1"/>
    <property type="match status" value="1"/>
</dbReference>
<dbReference type="AlphaFoldDB" id="A0AAJ6X696"/>
<dbReference type="KEGG" id="peu:105113005"/>
<evidence type="ECO:0000313" key="17">
    <source>
        <dbReference type="RefSeq" id="XP_011007273.1"/>
    </source>
</evidence>
<accession>A0AAJ6X696</accession>
<dbReference type="NCBIfam" id="NF005301">
    <property type="entry name" value="PRK06830.1"/>
    <property type="match status" value="1"/>
</dbReference>
<dbReference type="GeneID" id="105113005"/>
<feature type="binding site" evidence="14">
    <location>
        <position position="258"/>
    </location>
    <ligand>
        <name>Mg(2+)</name>
        <dbReference type="ChEBI" id="CHEBI:18420"/>
        <note>catalytic</note>
    </ligand>
</feature>
<evidence type="ECO:0000256" key="14">
    <source>
        <dbReference type="HAMAP-Rule" id="MF_03186"/>
    </source>
</evidence>
<dbReference type="InterPro" id="IPR022953">
    <property type="entry name" value="ATP_PFK"/>
</dbReference>
<reference evidence="17" key="1">
    <citation type="submission" date="2025-08" db="UniProtKB">
        <authorList>
            <consortium name="RefSeq"/>
        </authorList>
    </citation>
    <scope>IDENTIFICATION</scope>
</reference>
<evidence type="ECO:0000256" key="2">
    <source>
        <dbReference type="ARBA" id="ARBA00002659"/>
    </source>
</evidence>
<dbReference type="EC" id="2.7.1.11" evidence="14"/>
<feature type="site" description="Important for substrate specificity; cannot use PPi as phosphoryl donor" evidence="14">
    <location>
        <position position="259"/>
    </location>
</feature>
<keyword evidence="12 14" id="KW-0324">Glycolysis</keyword>
<comment type="function">
    <text evidence="2 14">Catalyzes the phosphorylation of D-fructose 6-phosphate to fructose 1,6-bisphosphate by ATP, the first committing step of glycolysis.</text>
</comment>
<evidence type="ECO:0000256" key="8">
    <source>
        <dbReference type="ARBA" id="ARBA00022741"/>
    </source>
</evidence>
<keyword evidence="6 14" id="KW-0808">Transferase</keyword>
<dbReference type="InterPro" id="IPR050929">
    <property type="entry name" value="PFKA"/>
</dbReference>
<evidence type="ECO:0000259" key="15">
    <source>
        <dbReference type="Pfam" id="PF00365"/>
    </source>
</evidence>
<comment type="pathway">
    <text evidence="14">Carbohydrate degradation; glycolysis; D-glyceraldehyde 3-phosphate and glycerone phosphate from D-glucose: step 3/4.</text>
</comment>
<keyword evidence="4 14" id="KW-0963">Cytoplasm</keyword>
<dbReference type="GO" id="GO:0006002">
    <property type="term" value="P:fructose 6-phosphate metabolic process"/>
    <property type="evidence" value="ECO:0007669"/>
    <property type="project" value="InterPro"/>
</dbReference>
<evidence type="ECO:0000256" key="6">
    <source>
        <dbReference type="ARBA" id="ARBA00022679"/>
    </source>
</evidence>
<feature type="binding site" evidence="14">
    <location>
        <begin position="444"/>
        <end position="447"/>
    </location>
    <ligand>
        <name>substrate</name>
    </ligand>
</feature>
<proteinExistence type="inferred from homology"/>
<dbReference type="InterPro" id="IPR000023">
    <property type="entry name" value="Phosphofructokinase_dom"/>
</dbReference>
<dbReference type="Proteomes" id="UP000694918">
    <property type="component" value="Unplaced"/>
</dbReference>
<evidence type="ECO:0000256" key="10">
    <source>
        <dbReference type="ARBA" id="ARBA00022840"/>
    </source>
</evidence>
<evidence type="ECO:0000256" key="4">
    <source>
        <dbReference type="ARBA" id="ARBA00022490"/>
    </source>
</evidence>
<evidence type="ECO:0000256" key="7">
    <source>
        <dbReference type="ARBA" id="ARBA00022723"/>
    </source>
</evidence>
<sequence length="566" mass="62022">MPCIYLPVGFLSHCMDSIFAPKSSSISSLSSSALLSRFLEASSSRKLSSLTFIGSRPFRSSSYSTTVAMASNDVSKPKIITGDFGYVLEDVPHFTDYIPDLSTYSNPLQDNPAFSVVKQYFVHVDDSVPQKIVVHKDSPRGIHFRRAGPRQKVYFDSDEVHACIVTCGGLCPGLNTVIREIVYSLYHMYGVTTVLGIDGGYRGFYARNTIALTPKVVNDIHKRGGTILGTTRGGHDTSKIVDSIQDRGINQVYIIGGDGTQKGASVIFEEIRRRGLKVVVAGSPKTIDNDIPVIDKSFGFDTAVEEAQRAINAAHVEAESVENGIGLVKLMGRYSGFIAMHATLASRDVDCCLIPESPFYLDGKGGLFEYVEKQLKENGHMVIVIAEGAGQELLSESMQSRNQQDASGNKLLQDVGLWISQGIKDYFSRQKTMAINLKYIDPTYMIRAVPSNASDNVYCTLLAQSAVHGAMAGYTGFTSGLVNGRQTYIPFYRIIEKQNKVVITDRMWARLLSSTNQPSFMSDKDVIEDKTECISGEKKVEGPATQFLDNGNYADGVLENKEVSSV</sequence>
<comment type="subcellular location">
    <subcellularLocation>
        <location evidence="3 14">Cytoplasm</location>
    </subcellularLocation>
</comment>
<dbReference type="FunFam" id="3.40.50.460:FF:000018">
    <property type="entry name" value="Phosphofructokinase"/>
    <property type="match status" value="1"/>
</dbReference>
<keyword evidence="8 14" id="KW-0547">Nucleotide-binding</keyword>
<dbReference type="InterPro" id="IPR012004">
    <property type="entry name" value="PyroP-dep_PFK_TP0108"/>
</dbReference>
<comment type="similarity">
    <text evidence="14">Belongs to the phosphofructokinase type A (PFKA) family. PPi-dependent PFK group II subfamily. Atypical ATP-dependent clade 'X' sub-subfamily.</text>
</comment>
<dbReference type="PRINTS" id="PR00476">
    <property type="entry name" value="PHFRCTKINASE"/>
</dbReference>
<organism evidence="16 17">
    <name type="scientific">Populus euphratica</name>
    <name type="common">Euphrates poplar</name>
    <dbReference type="NCBI Taxonomy" id="75702"/>
    <lineage>
        <taxon>Eukaryota</taxon>
        <taxon>Viridiplantae</taxon>
        <taxon>Streptophyta</taxon>
        <taxon>Embryophyta</taxon>
        <taxon>Tracheophyta</taxon>
        <taxon>Spermatophyta</taxon>
        <taxon>Magnoliopsida</taxon>
        <taxon>eudicotyledons</taxon>
        <taxon>Gunneridae</taxon>
        <taxon>Pentapetalae</taxon>
        <taxon>rosids</taxon>
        <taxon>fabids</taxon>
        <taxon>Malpighiales</taxon>
        <taxon>Salicaceae</taxon>
        <taxon>Saliceae</taxon>
        <taxon>Populus</taxon>
    </lineage>
</organism>
<dbReference type="InterPro" id="IPR035966">
    <property type="entry name" value="PKF_sf"/>
</dbReference>
<evidence type="ECO:0000313" key="16">
    <source>
        <dbReference type="Proteomes" id="UP000694918"/>
    </source>
</evidence>
<protein>
    <recommendedName>
        <fullName evidence="14">ATP-dependent 6-phosphofructokinase</fullName>
        <shortName evidence="14">ATP-PFK</shortName>
        <shortName evidence="14">Phosphofructokinase</shortName>
        <ecNumber evidence="14">2.7.1.11</ecNumber>
    </recommendedName>
    <alternativeName>
        <fullName evidence="14">Phosphohexokinase</fullName>
    </alternativeName>
</protein>
<dbReference type="Gene3D" id="3.40.50.450">
    <property type="match status" value="1"/>
</dbReference>
<dbReference type="FunFam" id="3.40.50.450:FF:000002">
    <property type="entry name" value="ATP-dependent 6-phosphofructokinase"/>
    <property type="match status" value="1"/>
</dbReference>
<feature type="domain" description="Phosphofructokinase" evidence="15">
    <location>
        <begin position="163"/>
        <end position="468"/>
    </location>
</feature>
<dbReference type="HAMAP" id="MF_01981">
    <property type="entry name" value="Phosphofructokinase_II_X"/>
    <property type="match status" value="1"/>
</dbReference>
<feature type="binding site" evidence="14">
    <location>
        <begin position="331"/>
        <end position="333"/>
    </location>
    <ligand>
        <name>substrate</name>
    </ligand>
</feature>
<comment type="cofactor">
    <cofactor evidence="1 14">
        <name>Mg(2+)</name>
        <dbReference type="ChEBI" id="CHEBI:18420"/>
    </cofactor>
</comment>
<evidence type="ECO:0000256" key="3">
    <source>
        <dbReference type="ARBA" id="ARBA00004496"/>
    </source>
</evidence>
<dbReference type="RefSeq" id="XP_011007273.1">
    <property type="nucleotide sequence ID" value="XM_011008971.1"/>
</dbReference>
<comment type="catalytic activity">
    <reaction evidence="13 14">
        <text>beta-D-fructose 6-phosphate + ATP = beta-D-fructose 1,6-bisphosphate + ADP + H(+)</text>
        <dbReference type="Rhea" id="RHEA:16109"/>
        <dbReference type="ChEBI" id="CHEBI:15378"/>
        <dbReference type="ChEBI" id="CHEBI:30616"/>
        <dbReference type="ChEBI" id="CHEBI:32966"/>
        <dbReference type="ChEBI" id="CHEBI:57634"/>
        <dbReference type="ChEBI" id="CHEBI:456216"/>
        <dbReference type="EC" id="2.7.1.11"/>
    </reaction>
</comment>
<dbReference type="SUPFAM" id="SSF53784">
    <property type="entry name" value="Phosphofructokinase"/>
    <property type="match status" value="1"/>
</dbReference>
<keyword evidence="16" id="KW-1185">Reference proteome</keyword>
<evidence type="ECO:0000256" key="13">
    <source>
        <dbReference type="ARBA" id="ARBA00048070"/>
    </source>
</evidence>
<evidence type="ECO:0000256" key="11">
    <source>
        <dbReference type="ARBA" id="ARBA00022842"/>
    </source>
</evidence>
<gene>
    <name evidence="17" type="primary">LOC105113005</name>
    <name evidence="14" type="synonym">PFK</name>
</gene>
<keyword evidence="10 14" id="KW-0067">ATP-binding</keyword>
<evidence type="ECO:0000256" key="1">
    <source>
        <dbReference type="ARBA" id="ARBA00001946"/>
    </source>
</evidence>
<feature type="binding site" evidence="14">
    <location>
        <position position="169"/>
    </location>
    <ligand>
        <name>ATP</name>
        <dbReference type="ChEBI" id="CHEBI:30616"/>
    </ligand>
</feature>
<feature type="binding site" evidence="14">
    <location>
        <begin position="232"/>
        <end position="233"/>
    </location>
    <ligand>
        <name>ATP</name>
        <dbReference type="ChEBI" id="CHEBI:30616"/>
    </ligand>
</feature>
<keyword evidence="7 14" id="KW-0479">Metal-binding</keyword>
<feature type="active site" description="Proton acceptor" evidence="14">
    <location>
        <position position="288"/>
    </location>
</feature>
<keyword evidence="9 14" id="KW-0418">Kinase</keyword>
<evidence type="ECO:0000256" key="5">
    <source>
        <dbReference type="ARBA" id="ARBA00022533"/>
    </source>
</evidence>
<feature type="binding site" evidence="14">
    <location>
        <position position="387"/>
    </location>
    <ligand>
        <name>substrate</name>
    </ligand>
</feature>
<dbReference type="GO" id="GO:0005524">
    <property type="term" value="F:ATP binding"/>
    <property type="evidence" value="ECO:0007669"/>
    <property type="project" value="UniProtKB-KW"/>
</dbReference>
<dbReference type="Pfam" id="PF00365">
    <property type="entry name" value="PFK"/>
    <property type="match status" value="1"/>
</dbReference>
<keyword evidence="11 14" id="KW-0460">Magnesium</keyword>
<comment type="subunit">
    <text evidence="14">Homotetramer.</text>
</comment>
<dbReference type="GO" id="GO:0046872">
    <property type="term" value="F:metal ion binding"/>
    <property type="evidence" value="ECO:0007669"/>
    <property type="project" value="UniProtKB-KW"/>
</dbReference>
<name>A0AAJ6X696_POPEU</name>
<feature type="binding site" evidence="14">
    <location>
        <begin position="257"/>
        <end position="260"/>
    </location>
    <ligand>
        <name>ATP</name>
        <dbReference type="ChEBI" id="CHEBI:30616"/>
    </ligand>
</feature>
<dbReference type="GO" id="GO:0005829">
    <property type="term" value="C:cytosol"/>
    <property type="evidence" value="ECO:0007669"/>
    <property type="project" value="UniProtKB-ARBA"/>
</dbReference>